<dbReference type="Proteomes" id="UP001321760">
    <property type="component" value="Unassembled WGS sequence"/>
</dbReference>
<proteinExistence type="predicted"/>
<organism evidence="8 9">
    <name type="scientific">Podospora aff. communis PSN243</name>
    <dbReference type="NCBI Taxonomy" id="3040156"/>
    <lineage>
        <taxon>Eukaryota</taxon>
        <taxon>Fungi</taxon>
        <taxon>Dikarya</taxon>
        <taxon>Ascomycota</taxon>
        <taxon>Pezizomycotina</taxon>
        <taxon>Sordariomycetes</taxon>
        <taxon>Sordariomycetidae</taxon>
        <taxon>Sordariales</taxon>
        <taxon>Podosporaceae</taxon>
        <taxon>Podospora</taxon>
    </lineage>
</organism>
<feature type="domain" description="BHLH" evidence="7">
    <location>
        <begin position="401"/>
        <end position="452"/>
    </location>
</feature>
<evidence type="ECO:0000259" key="7">
    <source>
        <dbReference type="PROSITE" id="PS50888"/>
    </source>
</evidence>
<dbReference type="AlphaFoldDB" id="A0AAV9H537"/>
<feature type="region of interest" description="Disordered" evidence="6">
    <location>
        <begin position="215"/>
        <end position="235"/>
    </location>
</feature>
<keyword evidence="2" id="KW-0805">Transcription regulation</keyword>
<dbReference type="GO" id="GO:0046983">
    <property type="term" value="F:protein dimerization activity"/>
    <property type="evidence" value="ECO:0007669"/>
    <property type="project" value="InterPro"/>
</dbReference>
<evidence type="ECO:0000313" key="9">
    <source>
        <dbReference type="Proteomes" id="UP001321760"/>
    </source>
</evidence>
<keyword evidence="5" id="KW-0539">Nucleus</keyword>
<dbReference type="InterPro" id="IPR011598">
    <property type="entry name" value="bHLH_dom"/>
</dbReference>
<dbReference type="Pfam" id="PF23181">
    <property type="entry name" value="bHLH_INO4"/>
    <property type="match status" value="1"/>
</dbReference>
<dbReference type="InterPro" id="IPR052207">
    <property type="entry name" value="Max-like/E-box_TFs"/>
</dbReference>
<keyword evidence="3" id="KW-0238">DNA-binding</keyword>
<dbReference type="PROSITE" id="PS50888">
    <property type="entry name" value="BHLH"/>
    <property type="match status" value="1"/>
</dbReference>
<feature type="compositionally biased region" description="Polar residues" evidence="6">
    <location>
        <begin position="297"/>
        <end position="308"/>
    </location>
</feature>
<dbReference type="GO" id="GO:0000981">
    <property type="term" value="F:DNA-binding transcription factor activity, RNA polymerase II-specific"/>
    <property type="evidence" value="ECO:0007669"/>
    <property type="project" value="TreeGrafter"/>
</dbReference>
<keyword evidence="9" id="KW-1185">Reference proteome</keyword>
<evidence type="ECO:0000256" key="5">
    <source>
        <dbReference type="ARBA" id="ARBA00023242"/>
    </source>
</evidence>
<keyword evidence="4" id="KW-0804">Transcription</keyword>
<dbReference type="InterPro" id="IPR036638">
    <property type="entry name" value="HLH_DNA-bd_sf"/>
</dbReference>
<dbReference type="InterPro" id="IPR057072">
    <property type="entry name" value="bHLH_INO4"/>
</dbReference>
<dbReference type="SUPFAM" id="SSF47459">
    <property type="entry name" value="HLH, helix-loop-helix DNA-binding domain"/>
    <property type="match status" value="1"/>
</dbReference>
<protein>
    <recommendedName>
        <fullName evidence="7">BHLH domain-containing protein</fullName>
    </recommendedName>
</protein>
<accession>A0AAV9H537</accession>
<dbReference type="PANTHER" id="PTHR15741">
    <property type="entry name" value="BASIC HELIX-LOOP-HELIX ZIP TRANSCRIPTION FACTOR"/>
    <property type="match status" value="1"/>
</dbReference>
<name>A0AAV9H537_9PEZI</name>
<comment type="subcellular location">
    <subcellularLocation>
        <location evidence="1">Nucleus</location>
    </subcellularLocation>
</comment>
<dbReference type="EMBL" id="MU865914">
    <property type="protein sequence ID" value="KAK4455543.1"/>
    <property type="molecule type" value="Genomic_DNA"/>
</dbReference>
<comment type="caution">
    <text evidence="8">The sequence shown here is derived from an EMBL/GenBank/DDBJ whole genome shotgun (WGS) entry which is preliminary data.</text>
</comment>
<dbReference type="GO" id="GO:0005634">
    <property type="term" value="C:nucleus"/>
    <property type="evidence" value="ECO:0007669"/>
    <property type="project" value="UniProtKB-SubCell"/>
</dbReference>
<gene>
    <name evidence="8" type="ORF">QBC34DRAFT_390215</name>
</gene>
<dbReference type="CDD" id="cd11404">
    <property type="entry name" value="bHLHzip_Mlx_like"/>
    <property type="match status" value="1"/>
</dbReference>
<sequence>MKLQRIPMGSHQEPDPPYLPFGYAIPIESIDPGLDNAMEIPPAGSQLLSADDTLKLEQFFSADFPQSVSFDAATQVPVPPLALGEGVEPLLYECSDLWLIPHLPNDDSFSQSLEALTSYQYISPSDTMAAPPTPTGGNLNQPADVLAAASVLSSGANGTHMNMSFGVSPMPTTSAAQMRYYSMGGYGSAESNMIPRNANDGMLASMVFGHEPSARPMNRRPQQHPEIQYGTDPNFSKPRYEAPYIGELQASRQQQAKIMNCFQRTDSAAPTRASSPVPMTRELPKQLSLHSPIAQTSAITMPQPNQPAVFSGTMPDEYEDEDEGTPPRKKSKCKADPADEAAAGRLPTKPKGARTGKVAVARSGSSPTTDEPAPAPPKKRKRKDNRDETPPKQRENLTAEQKRENHIKSEQKRRQVISSLFDDLVKVVPGLETSGMSKSGQLQQAGVFVEDLLSRNKRLRAQLEALKAAEGPSNGSGSKG</sequence>
<evidence type="ECO:0000256" key="2">
    <source>
        <dbReference type="ARBA" id="ARBA00023015"/>
    </source>
</evidence>
<dbReference type="PANTHER" id="PTHR15741:SF27">
    <property type="entry name" value="TRANSCRIPTION FACTOR AP-4"/>
    <property type="match status" value="1"/>
</dbReference>
<evidence type="ECO:0000256" key="3">
    <source>
        <dbReference type="ARBA" id="ARBA00023125"/>
    </source>
</evidence>
<evidence type="ECO:0000256" key="6">
    <source>
        <dbReference type="SAM" id="MobiDB-lite"/>
    </source>
</evidence>
<dbReference type="GO" id="GO:0000978">
    <property type="term" value="F:RNA polymerase II cis-regulatory region sequence-specific DNA binding"/>
    <property type="evidence" value="ECO:0007669"/>
    <property type="project" value="TreeGrafter"/>
</dbReference>
<reference evidence="8" key="2">
    <citation type="submission" date="2023-05" db="EMBL/GenBank/DDBJ databases">
        <authorList>
            <consortium name="Lawrence Berkeley National Laboratory"/>
            <person name="Steindorff A."/>
            <person name="Hensen N."/>
            <person name="Bonometti L."/>
            <person name="Westerberg I."/>
            <person name="Brannstrom I.O."/>
            <person name="Guillou S."/>
            <person name="Cros-Aarteil S."/>
            <person name="Calhoun S."/>
            <person name="Haridas S."/>
            <person name="Kuo A."/>
            <person name="Mondo S."/>
            <person name="Pangilinan J."/>
            <person name="Riley R."/>
            <person name="Labutti K."/>
            <person name="Andreopoulos B."/>
            <person name="Lipzen A."/>
            <person name="Chen C."/>
            <person name="Yanf M."/>
            <person name="Daum C."/>
            <person name="Ng V."/>
            <person name="Clum A."/>
            <person name="Ohm R."/>
            <person name="Martin F."/>
            <person name="Silar P."/>
            <person name="Natvig D."/>
            <person name="Lalanne C."/>
            <person name="Gautier V."/>
            <person name="Ament-Velasquez S.L."/>
            <person name="Kruys A."/>
            <person name="Hutchinson M.I."/>
            <person name="Powell A.J."/>
            <person name="Barry K."/>
            <person name="Miller A.N."/>
            <person name="Grigoriev I.V."/>
            <person name="Debuchy R."/>
            <person name="Gladieux P."/>
            <person name="Thoren M.H."/>
            <person name="Johannesson H."/>
        </authorList>
    </citation>
    <scope>NUCLEOTIDE SEQUENCE</scope>
    <source>
        <strain evidence="8">PSN243</strain>
    </source>
</reference>
<feature type="compositionally biased region" description="Basic and acidic residues" evidence="6">
    <location>
        <begin position="384"/>
        <end position="413"/>
    </location>
</feature>
<evidence type="ECO:0000256" key="4">
    <source>
        <dbReference type="ARBA" id="ARBA00023163"/>
    </source>
</evidence>
<feature type="region of interest" description="Disordered" evidence="6">
    <location>
        <begin position="297"/>
        <end position="414"/>
    </location>
</feature>
<evidence type="ECO:0000256" key="1">
    <source>
        <dbReference type="ARBA" id="ARBA00004123"/>
    </source>
</evidence>
<reference evidence="8" key="1">
    <citation type="journal article" date="2023" name="Mol. Phylogenet. Evol.">
        <title>Genome-scale phylogeny and comparative genomics of the fungal order Sordariales.</title>
        <authorList>
            <person name="Hensen N."/>
            <person name="Bonometti L."/>
            <person name="Westerberg I."/>
            <person name="Brannstrom I.O."/>
            <person name="Guillou S."/>
            <person name="Cros-Aarteil S."/>
            <person name="Calhoun S."/>
            <person name="Haridas S."/>
            <person name="Kuo A."/>
            <person name="Mondo S."/>
            <person name="Pangilinan J."/>
            <person name="Riley R."/>
            <person name="LaButti K."/>
            <person name="Andreopoulos B."/>
            <person name="Lipzen A."/>
            <person name="Chen C."/>
            <person name="Yan M."/>
            <person name="Daum C."/>
            <person name="Ng V."/>
            <person name="Clum A."/>
            <person name="Steindorff A."/>
            <person name="Ohm R.A."/>
            <person name="Martin F."/>
            <person name="Silar P."/>
            <person name="Natvig D.O."/>
            <person name="Lalanne C."/>
            <person name="Gautier V."/>
            <person name="Ament-Velasquez S.L."/>
            <person name="Kruys A."/>
            <person name="Hutchinson M.I."/>
            <person name="Powell A.J."/>
            <person name="Barry K."/>
            <person name="Miller A.N."/>
            <person name="Grigoriev I.V."/>
            <person name="Debuchy R."/>
            <person name="Gladieux P."/>
            <person name="Hiltunen Thoren M."/>
            <person name="Johannesson H."/>
        </authorList>
    </citation>
    <scope>NUCLEOTIDE SEQUENCE</scope>
    <source>
        <strain evidence="8">PSN243</strain>
    </source>
</reference>
<dbReference type="Gene3D" id="4.10.280.10">
    <property type="entry name" value="Helix-loop-helix DNA-binding domain"/>
    <property type="match status" value="1"/>
</dbReference>
<evidence type="ECO:0000313" key="8">
    <source>
        <dbReference type="EMBL" id="KAK4455543.1"/>
    </source>
</evidence>